<dbReference type="AlphaFoldDB" id="A0A3P7DMC1"/>
<dbReference type="PANTHER" id="PTHR47027">
    <property type="entry name" value="REVERSE TRANSCRIPTASE DOMAIN-CONTAINING PROTEIN"/>
    <property type="match status" value="1"/>
</dbReference>
<dbReference type="OrthoDB" id="425014at2759"/>
<evidence type="ECO:0000313" key="1">
    <source>
        <dbReference type="EMBL" id="VDM04874.1"/>
    </source>
</evidence>
<gene>
    <name evidence="1" type="ORF">SSLN_LOCUS18488</name>
</gene>
<evidence type="ECO:0000313" key="2">
    <source>
        <dbReference type="Proteomes" id="UP000275846"/>
    </source>
</evidence>
<keyword evidence="2" id="KW-1185">Reference proteome</keyword>
<proteinExistence type="predicted"/>
<dbReference type="EMBL" id="UYSU01044549">
    <property type="protein sequence ID" value="VDM04874.1"/>
    <property type="molecule type" value="Genomic_DNA"/>
</dbReference>
<accession>A0A3P7DMC1</accession>
<reference evidence="1 2" key="1">
    <citation type="submission" date="2018-11" db="EMBL/GenBank/DDBJ databases">
        <authorList>
            <consortium name="Pathogen Informatics"/>
        </authorList>
    </citation>
    <scope>NUCLEOTIDE SEQUENCE [LARGE SCALE GENOMIC DNA]</scope>
    <source>
        <strain evidence="1 2">NST_G2</strain>
    </source>
</reference>
<dbReference type="Proteomes" id="UP000275846">
    <property type="component" value="Unassembled WGS sequence"/>
</dbReference>
<organism evidence="1 2">
    <name type="scientific">Schistocephalus solidus</name>
    <name type="common">Tapeworm</name>
    <dbReference type="NCBI Taxonomy" id="70667"/>
    <lineage>
        <taxon>Eukaryota</taxon>
        <taxon>Metazoa</taxon>
        <taxon>Spiralia</taxon>
        <taxon>Lophotrochozoa</taxon>
        <taxon>Platyhelminthes</taxon>
        <taxon>Cestoda</taxon>
        <taxon>Eucestoda</taxon>
        <taxon>Diphyllobothriidea</taxon>
        <taxon>Diphyllobothriidae</taxon>
        <taxon>Schistocephalus</taxon>
    </lineage>
</organism>
<name>A0A3P7DMC1_SCHSO</name>
<dbReference type="PANTHER" id="PTHR47027:SF26">
    <property type="entry name" value="REVERSE TRANSCRIPTASE DOMAIN-CONTAINING PROTEIN"/>
    <property type="match status" value="1"/>
</dbReference>
<protein>
    <submittedName>
        <fullName evidence="1">Uncharacterized protein</fullName>
    </submittedName>
</protein>
<sequence length="219" mass="24817">MRSNRLERRTALVAQELSRDIAVLSETRFSEQGQLEEFANIISTYAKPPMTSYDAANDKLYEDLHAILVIVPKVDWFIFPGYFNPRVGTDYAAWQEVLGLHGLSGCNENGLLLLRSCAEHRLQLFTVLISLLPNTTSNEARINVNGAQLKSVDMFTYLDSNLSRNTEIDDEVAHRIARASQTFGRMQNVVWNSHGLHLSTKLKMYKAVMLLMLFYGAET</sequence>